<organism evidence="1 2">
    <name type="scientific">Armillaria solidipes</name>
    <dbReference type="NCBI Taxonomy" id="1076256"/>
    <lineage>
        <taxon>Eukaryota</taxon>
        <taxon>Fungi</taxon>
        <taxon>Dikarya</taxon>
        <taxon>Basidiomycota</taxon>
        <taxon>Agaricomycotina</taxon>
        <taxon>Agaricomycetes</taxon>
        <taxon>Agaricomycetidae</taxon>
        <taxon>Agaricales</taxon>
        <taxon>Marasmiineae</taxon>
        <taxon>Physalacriaceae</taxon>
        <taxon>Armillaria</taxon>
    </lineage>
</organism>
<evidence type="ECO:0000313" key="1">
    <source>
        <dbReference type="EMBL" id="PBK63381.1"/>
    </source>
</evidence>
<accession>A0A2H3AXF6</accession>
<reference evidence="2" key="1">
    <citation type="journal article" date="2017" name="Nat. Ecol. Evol.">
        <title>Genome expansion and lineage-specific genetic innovations in the forest pathogenic fungi Armillaria.</title>
        <authorList>
            <person name="Sipos G."/>
            <person name="Prasanna A.N."/>
            <person name="Walter M.C."/>
            <person name="O'Connor E."/>
            <person name="Balint B."/>
            <person name="Krizsan K."/>
            <person name="Kiss B."/>
            <person name="Hess J."/>
            <person name="Varga T."/>
            <person name="Slot J."/>
            <person name="Riley R."/>
            <person name="Boka B."/>
            <person name="Rigling D."/>
            <person name="Barry K."/>
            <person name="Lee J."/>
            <person name="Mihaltcheva S."/>
            <person name="LaButti K."/>
            <person name="Lipzen A."/>
            <person name="Waldron R."/>
            <person name="Moloney N.M."/>
            <person name="Sperisen C."/>
            <person name="Kredics L."/>
            <person name="Vagvoelgyi C."/>
            <person name="Patrignani A."/>
            <person name="Fitzpatrick D."/>
            <person name="Nagy I."/>
            <person name="Doyle S."/>
            <person name="Anderson J.B."/>
            <person name="Grigoriev I.V."/>
            <person name="Gueldener U."/>
            <person name="Muensterkoetter M."/>
            <person name="Nagy L.G."/>
        </authorList>
    </citation>
    <scope>NUCLEOTIDE SEQUENCE [LARGE SCALE GENOMIC DNA]</scope>
    <source>
        <strain evidence="2">28-4</strain>
    </source>
</reference>
<protein>
    <submittedName>
        <fullName evidence="1">Uncharacterized protein</fullName>
    </submittedName>
</protein>
<name>A0A2H3AXF6_9AGAR</name>
<proteinExistence type="predicted"/>
<dbReference type="AlphaFoldDB" id="A0A2H3AXF6"/>
<evidence type="ECO:0000313" key="2">
    <source>
        <dbReference type="Proteomes" id="UP000218334"/>
    </source>
</evidence>
<dbReference type="Proteomes" id="UP000218334">
    <property type="component" value="Unassembled WGS sequence"/>
</dbReference>
<keyword evidence="2" id="KW-1185">Reference proteome</keyword>
<dbReference type="EMBL" id="KZ293459">
    <property type="protein sequence ID" value="PBK63381.1"/>
    <property type="molecule type" value="Genomic_DNA"/>
</dbReference>
<sequence>MVSSFAHSQTSLHHDIAIAHTASWLGELTDEEAIPSEKKPMIDCIGEVVQRGSPSFRTWNDDFRTGMDSNVTVLAPRKEWIGKGELLRKATYGPATLDVAFLDNVDGNAWSGRFKQLLSFVDSSSSRLSILNDRRTPWVRYQVDYSDLWDTLVLFRGDLKGDNNHKDPARKLASANRDGSRSLEGRYDGIL</sequence>
<gene>
    <name evidence="1" type="ORF">ARMSODRAFT_980034</name>
</gene>